<reference evidence="1 2" key="1">
    <citation type="submission" date="2020-04" db="EMBL/GenBank/DDBJ databases">
        <title>Perkinsus olseni comparative genomics.</title>
        <authorList>
            <person name="Bogema D.R."/>
        </authorList>
    </citation>
    <scope>NUCLEOTIDE SEQUENCE [LARGE SCALE GENOMIC DNA]</scope>
    <source>
        <strain evidence="1">ATCC PRA-205</strain>
    </source>
</reference>
<organism evidence="1 2">
    <name type="scientific">Perkinsus olseni</name>
    <name type="common">Perkinsus atlanticus</name>
    <dbReference type="NCBI Taxonomy" id="32597"/>
    <lineage>
        <taxon>Eukaryota</taxon>
        <taxon>Sar</taxon>
        <taxon>Alveolata</taxon>
        <taxon>Perkinsozoa</taxon>
        <taxon>Perkinsea</taxon>
        <taxon>Perkinsida</taxon>
        <taxon>Perkinsidae</taxon>
        <taxon>Perkinsus</taxon>
    </lineage>
</organism>
<dbReference type="AlphaFoldDB" id="A0A7J6SR61"/>
<sequence length="212" mass="22890">IPALLSLAAATHRGLQSLSEWDSYCRALNGATSFCIRTQLLGDFCAFGNEGCGSGTIPPYTTTPATTQHPITPESSTISPASTTTTITVTTLPLSAWDDFCRSLNGPSSFCLSTTLLGNFCAFGPHELLNYSHGVPFHDDGNAIHISHFHYALICVKHTDVHAAYNSARLVAVSCLPVRQSAVWISRGLPPKYPYANGRSAEHFSHSYREES</sequence>
<evidence type="ECO:0000313" key="1">
    <source>
        <dbReference type="EMBL" id="KAF4735052.1"/>
    </source>
</evidence>
<dbReference type="Proteomes" id="UP000574390">
    <property type="component" value="Unassembled WGS sequence"/>
</dbReference>
<dbReference type="EMBL" id="JABANM010013006">
    <property type="protein sequence ID" value="KAF4735052.1"/>
    <property type="molecule type" value="Genomic_DNA"/>
</dbReference>
<protein>
    <submittedName>
        <fullName evidence="1">Uncharacterized protein</fullName>
    </submittedName>
</protein>
<feature type="non-terminal residue" evidence="1">
    <location>
        <position position="212"/>
    </location>
</feature>
<evidence type="ECO:0000313" key="2">
    <source>
        <dbReference type="Proteomes" id="UP000574390"/>
    </source>
</evidence>
<name>A0A7J6SR61_PEROL</name>
<proteinExistence type="predicted"/>
<accession>A0A7J6SR61</accession>
<feature type="non-terminal residue" evidence="1">
    <location>
        <position position="1"/>
    </location>
</feature>
<comment type="caution">
    <text evidence="1">The sequence shown here is derived from an EMBL/GenBank/DDBJ whole genome shotgun (WGS) entry which is preliminary data.</text>
</comment>
<gene>
    <name evidence="1" type="ORF">FOZ62_009365</name>
</gene>